<dbReference type="KEGG" id="mmil:sm9_1131"/>
<dbReference type="Proteomes" id="UP000067738">
    <property type="component" value="Chromosome"/>
</dbReference>
<proteinExistence type="predicted"/>
<evidence type="ECO:0000313" key="1">
    <source>
        <dbReference type="EMBL" id="ALT68915.1"/>
    </source>
</evidence>
<dbReference type="EMBL" id="CP011266">
    <property type="protein sequence ID" value="ALT68915.1"/>
    <property type="molecule type" value="Genomic_DNA"/>
</dbReference>
<protein>
    <submittedName>
        <fullName evidence="1">Uncharacterized protein</fullName>
    </submittedName>
</protein>
<keyword evidence="2" id="KW-1185">Reference proteome</keyword>
<dbReference type="GeneID" id="26736093"/>
<organism evidence="1 2">
    <name type="scientific">Methanobrevibacter millerae</name>
    <dbReference type="NCBI Taxonomy" id="230361"/>
    <lineage>
        <taxon>Archaea</taxon>
        <taxon>Methanobacteriati</taxon>
        <taxon>Methanobacteriota</taxon>
        <taxon>Methanomada group</taxon>
        <taxon>Methanobacteria</taxon>
        <taxon>Methanobacteriales</taxon>
        <taxon>Methanobacteriaceae</taxon>
        <taxon>Methanobrevibacter</taxon>
    </lineage>
</organism>
<dbReference type="RefSeq" id="WP_058739195.1">
    <property type="nucleotide sequence ID" value="NZ_CP011266.1"/>
</dbReference>
<sequence>MQCRKYELNKDKINDFIDDFINLDDWIPFVIEISHPTLYYDQIHNAQDKSALSKKQYDHVAIRDEYQRNHEYIEETDDWEIEEFLNKYPKFKPLFKVNEEFEYGYYKNKHQRNGNSISRTLRKIFAV</sequence>
<accession>A0A0U2TSR0</accession>
<name>A0A0U2TSR0_9EURY</name>
<reference evidence="1 2" key="1">
    <citation type="submission" date="2015-04" db="EMBL/GenBank/DDBJ databases">
        <title>The complete genome sequence of the rumen methanogen Methanobrevibacter millerae SM9.</title>
        <authorList>
            <person name="Leahy S.C."/>
            <person name="Kelly W.J."/>
            <person name="Pacheco D.M."/>
            <person name="Li D."/>
            <person name="Altermann E."/>
            <person name="Attwood G.T."/>
        </authorList>
    </citation>
    <scope>NUCLEOTIDE SEQUENCE [LARGE SCALE GENOMIC DNA]</scope>
    <source>
        <strain evidence="1 2">SM9</strain>
    </source>
</reference>
<gene>
    <name evidence="1" type="ORF">sm9_1131</name>
</gene>
<dbReference type="AlphaFoldDB" id="A0A0U2TSR0"/>
<dbReference type="PATRIC" id="fig|230361.4.peg.1168"/>
<evidence type="ECO:0000313" key="2">
    <source>
        <dbReference type="Proteomes" id="UP000067738"/>
    </source>
</evidence>